<dbReference type="CDD" id="cd17502">
    <property type="entry name" value="MFS_Azr1_MDR_like"/>
    <property type="match status" value="1"/>
</dbReference>
<feature type="domain" description="Major facilitator superfamily (MFS) profile" evidence="9">
    <location>
        <begin position="73"/>
        <end position="556"/>
    </location>
</feature>
<dbReference type="SUPFAM" id="SSF103473">
    <property type="entry name" value="MFS general substrate transporter"/>
    <property type="match status" value="2"/>
</dbReference>
<feature type="transmembrane region" description="Helical" evidence="8">
    <location>
        <begin position="139"/>
        <end position="157"/>
    </location>
</feature>
<dbReference type="PANTHER" id="PTHR23501:SF191">
    <property type="entry name" value="VACUOLAR BASIC AMINO ACID TRANSPORTER 4"/>
    <property type="match status" value="1"/>
</dbReference>
<dbReference type="FunFam" id="1.20.1720.10:FF:000013">
    <property type="entry name" value="Related to multidrug resistance proteins"/>
    <property type="match status" value="1"/>
</dbReference>
<proteinExistence type="inferred from homology"/>
<dbReference type="InterPro" id="IPR011701">
    <property type="entry name" value="MFS"/>
</dbReference>
<feature type="region of interest" description="Disordered" evidence="7">
    <location>
        <begin position="1"/>
        <end position="57"/>
    </location>
</feature>
<dbReference type="GO" id="GO:0005886">
    <property type="term" value="C:plasma membrane"/>
    <property type="evidence" value="ECO:0007669"/>
    <property type="project" value="TreeGrafter"/>
</dbReference>
<keyword evidence="11" id="KW-1185">Reference proteome</keyword>
<evidence type="ECO:0000256" key="7">
    <source>
        <dbReference type="SAM" id="MobiDB-lite"/>
    </source>
</evidence>
<accession>A0A9P6KIU8</accession>
<organism evidence="10 11">
    <name type="scientific">Lunasporangiospora selenospora</name>
    <dbReference type="NCBI Taxonomy" id="979761"/>
    <lineage>
        <taxon>Eukaryota</taxon>
        <taxon>Fungi</taxon>
        <taxon>Fungi incertae sedis</taxon>
        <taxon>Mucoromycota</taxon>
        <taxon>Mortierellomycotina</taxon>
        <taxon>Mortierellomycetes</taxon>
        <taxon>Mortierellales</taxon>
        <taxon>Mortierellaceae</taxon>
        <taxon>Lunasporangiospora</taxon>
    </lineage>
</organism>
<dbReference type="Proteomes" id="UP000780801">
    <property type="component" value="Unassembled WGS sequence"/>
</dbReference>
<dbReference type="Gene3D" id="1.20.1250.20">
    <property type="entry name" value="MFS general substrate transporter like domains"/>
    <property type="match status" value="1"/>
</dbReference>
<dbReference type="PRINTS" id="PR01036">
    <property type="entry name" value="TCRTETB"/>
</dbReference>
<sequence length="576" mass="62779">MAFDRDLKEELEDPTASQITTTSTAIPIPSQIMAESSEMKGEAESTDSASASDVGSVPEPLFHKPPTKQFVLIMIALALCVFLASLDQIIVSTSIPAITREYNALTDISWLGTAYMLTATAFQPLYGKVSDIFGRKSTMLFANFMFLIGSAISGWATSMTMLIVGRGVAGVGAGGLMAMVLIILSDMLDMRERGKYIGFIGAVFSFSSVIGPLLGGAFTDHATWRWSFWINLPFGAISILFISFNLDLPTPKGSFTDKLKRIDYYGSALLLGAVILILIPLSWGGSKYAWNSGLIIGLLVAGIVVVIIFILVEWKVPREPILPIHLFKIRNLWSTYGGLFFSGMSFFGILFYLPVYFQVVKGESATVGGLETIPFVFGIVLTSISSGVWVLKKGTYAFFPAVGNAFFILGSSLCLLFNQDTPRVGTIFVLLICGMSMGFSMQASTLAVQAAVNPKYMATVTSLVQFVRNLGSVFGVAIVGTIFNNKLDTSLQTAFPNDLGILRVTNDYGVIHDYTPDQVNVIYGCFVRALHYAFYACIAFCTMAFILSCFIQHKELKTNANQHDKQTKQMPVVDMA</sequence>
<keyword evidence="3" id="KW-0813">Transport</keyword>
<dbReference type="Gene3D" id="1.20.1720.10">
    <property type="entry name" value="Multidrug resistance protein D"/>
    <property type="match status" value="1"/>
</dbReference>
<feature type="transmembrane region" description="Helical" evidence="8">
    <location>
        <begin position="264"/>
        <end position="283"/>
    </location>
</feature>
<feature type="transmembrane region" description="Helical" evidence="8">
    <location>
        <begin position="398"/>
        <end position="418"/>
    </location>
</feature>
<feature type="transmembrane region" description="Helical" evidence="8">
    <location>
        <begin position="70"/>
        <end position="90"/>
    </location>
</feature>
<evidence type="ECO:0000313" key="10">
    <source>
        <dbReference type="EMBL" id="KAF9586538.1"/>
    </source>
</evidence>
<feature type="transmembrane region" description="Helical" evidence="8">
    <location>
        <begin position="163"/>
        <end position="184"/>
    </location>
</feature>
<evidence type="ECO:0000256" key="4">
    <source>
        <dbReference type="ARBA" id="ARBA00022692"/>
    </source>
</evidence>
<feature type="transmembrane region" description="Helical" evidence="8">
    <location>
        <begin position="373"/>
        <end position="391"/>
    </location>
</feature>
<feature type="compositionally biased region" description="Low complexity" evidence="7">
    <location>
        <begin position="14"/>
        <end position="32"/>
    </location>
</feature>
<evidence type="ECO:0000313" key="11">
    <source>
        <dbReference type="Proteomes" id="UP000780801"/>
    </source>
</evidence>
<evidence type="ECO:0000256" key="5">
    <source>
        <dbReference type="ARBA" id="ARBA00022989"/>
    </source>
</evidence>
<dbReference type="PROSITE" id="PS50850">
    <property type="entry name" value="MFS"/>
    <property type="match status" value="1"/>
</dbReference>
<feature type="transmembrane region" description="Helical" evidence="8">
    <location>
        <begin position="532"/>
        <end position="551"/>
    </location>
</feature>
<dbReference type="Pfam" id="PF07690">
    <property type="entry name" value="MFS_1"/>
    <property type="match status" value="1"/>
</dbReference>
<dbReference type="GO" id="GO:0012505">
    <property type="term" value="C:endomembrane system"/>
    <property type="evidence" value="ECO:0007669"/>
    <property type="project" value="UniProtKB-SubCell"/>
</dbReference>
<protein>
    <recommendedName>
        <fullName evidence="9">Major facilitator superfamily (MFS) profile domain-containing protein</fullName>
    </recommendedName>
</protein>
<comment type="caution">
    <text evidence="10">The sequence shown here is derived from an EMBL/GenBank/DDBJ whole genome shotgun (WGS) entry which is preliminary data.</text>
</comment>
<feature type="transmembrane region" description="Helical" evidence="8">
    <location>
        <begin position="333"/>
        <end position="353"/>
    </location>
</feature>
<dbReference type="InterPro" id="IPR020846">
    <property type="entry name" value="MFS_dom"/>
</dbReference>
<comment type="similarity">
    <text evidence="2">Belongs to the major facilitator superfamily.</text>
</comment>
<feature type="transmembrane region" description="Helical" evidence="8">
    <location>
        <begin position="424"/>
        <end position="448"/>
    </location>
</feature>
<gene>
    <name evidence="10" type="ORF">BGW38_002779</name>
</gene>
<dbReference type="GO" id="GO:0022857">
    <property type="term" value="F:transmembrane transporter activity"/>
    <property type="evidence" value="ECO:0007669"/>
    <property type="project" value="InterPro"/>
</dbReference>
<evidence type="ECO:0000256" key="6">
    <source>
        <dbReference type="ARBA" id="ARBA00023136"/>
    </source>
</evidence>
<dbReference type="OrthoDB" id="10021397at2759"/>
<reference evidence="10" key="1">
    <citation type="journal article" date="2020" name="Fungal Divers.">
        <title>Resolving the Mortierellaceae phylogeny through synthesis of multi-gene phylogenetics and phylogenomics.</title>
        <authorList>
            <person name="Vandepol N."/>
            <person name="Liber J."/>
            <person name="Desiro A."/>
            <person name="Na H."/>
            <person name="Kennedy M."/>
            <person name="Barry K."/>
            <person name="Grigoriev I.V."/>
            <person name="Miller A.N."/>
            <person name="O'Donnell K."/>
            <person name="Stajich J.E."/>
            <person name="Bonito G."/>
        </authorList>
    </citation>
    <scope>NUCLEOTIDE SEQUENCE</scope>
    <source>
        <strain evidence="10">KOD1015</strain>
    </source>
</reference>
<evidence type="ECO:0000259" key="9">
    <source>
        <dbReference type="PROSITE" id="PS50850"/>
    </source>
</evidence>
<dbReference type="PANTHER" id="PTHR23501">
    <property type="entry name" value="MAJOR FACILITATOR SUPERFAMILY"/>
    <property type="match status" value="1"/>
</dbReference>
<feature type="transmembrane region" description="Helical" evidence="8">
    <location>
        <begin position="226"/>
        <end position="244"/>
    </location>
</feature>
<keyword evidence="6 8" id="KW-0472">Membrane</keyword>
<evidence type="ECO:0000256" key="2">
    <source>
        <dbReference type="ARBA" id="ARBA00008335"/>
    </source>
</evidence>
<feature type="transmembrane region" description="Helical" evidence="8">
    <location>
        <begin position="289"/>
        <end position="312"/>
    </location>
</feature>
<dbReference type="InterPro" id="IPR036259">
    <property type="entry name" value="MFS_trans_sf"/>
</dbReference>
<feature type="transmembrane region" description="Helical" evidence="8">
    <location>
        <begin position="196"/>
        <end position="214"/>
    </location>
</feature>
<dbReference type="EMBL" id="JAABOA010000020">
    <property type="protein sequence ID" value="KAF9586538.1"/>
    <property type="molecule type" value="Genomic_DNA"/>
</dbReference>
<comment type="subcellular location">
    <subcellularLocation>
        <location evidence="1">Endomembrane system</location>
        <topology evidence="1">Multi-pass membrane protein</topology>
    </subcellularLocation>
</comment>
<evidence type="ECO:0000256" key="3">
    <source>
        <dbReference type="ARBA" id="ARBA00022448"/>
    </source>
</evidence>
<feature type="transmembrane region" description="Helical" evidence="8">
    <location>
        <begin position="110"/>
        <end position="127"/>
    </location>
</feature>
<dbReference type="AlphaFoldDB" id="A0A9P6KIU8"/>
<feature type="transmembrane region" description="Helical" evidence="8">
    <location>
        <begin position="460"/>
        <end position="483"/>
    </location>
</feature>
<evidence type="ECO:0000256" key="8">
    <source>
        <dbReference type="SAM" id="Phobius"/>
    </source>
</evidence>
<name>A0A9P6KIU8_9FUNG</name>
<keyword evidence="4 8" id="KW-0812">Transmembrane</keyword>
<evidence type="ECO:0000256" key="1">
    <source>
        <dbReference type="ARBA" id="ARBA00004127"/>
    </source>
</evidence>
<keyword evidence="5 8" id="KW-1133">Transmembrane helix</keyword>